<feature type="compositionally biased region" description="Polar residues" evidence="9">
    <location>
        <begin position="222"/>
        <end position="238"/>
    </location>
</feature>
<dbReference type="InterPro" id="IPR001356">
    <property type="entry name" value="HD"/>
</dbReference>
<sequence>MISGSVFLCLRGSNFSELGVLLSFIAPHNLSTIGFSVHGATVFFMKNPAGNNKKEDMSDNCARDSVYVEPPNLLPGNIMMYLNHSTAETFTNTLSGNSPHQNFVDIPSAGASDSNQSRQQISSSNFGSHIEDRDYSVWRDGRNEMSSSAGPSQRYYDPSQSEITALTDTIPNSKYLKAAQELLDEVVAVKASKQHESHRFGFKVSKENDGELKNSGALPSPVGSSNPQDTSTNSGSEQQDLLNRMSNLLSMLDEIDRRYKQYSQHMQIVVSSFDLIAGCGASNRYTALALRVISNQFRCLRDAVNRQIITVRRSLGEQDTGDNGSSVGISRLRFIDQQLRQQRALQQFGMLQQNAWRPQRGLPESSVSVLRAWLFEHFLHPYPKDSDKSMLAKQAGLTRSQVSNWFINARVRLWKPMVEEMYKEEICDPDVEASSSLDNAIKAATNELRVSESRSEVLLQNTESAATEGSQLRSQFEESSSLAPHGNISELTAVTNADECNLLKDMIIQSGGSTGGRFITAATGYQITELGRLRSGGGVSLTLGLQHCDDSGILPISGRTHHNFINTRRDDLYTPDISSLGPNTSNYDCSDTGYQHNRFGSSNMLHDFVP</sequence>
<evidence type="ECO:0000256" key="4">
    <source>
        <dbReference type="ARBA" id="ARBA00023125"/>
    </source>
</evidence>
<dbReference type="InterPro" id="IPR009057">
    <property type="entry name" value="Homeodomain-like_sf"/>
</dbReference>
<dbReference type="SMART" id="SM00574">
    <property type="entry name" value="POX"/>
    <property type="match status" value="1"/>
</dbReference>
<feature type="compositionally biased region" description="Basic and acidic residues" evidence="9">
    <location>
        <begin position="198"/>
        <end position="212"/>
    </location>
</feature>
<protein>
    <recommendedName>
        <fullName evidence="10">Homeobox domain-containing protein</fullName>
    </recommendedName>
</protein>
<dbReference type="EMBL" id="JAJJMB010016162">
    <property type="protein sequence ID" value="KAI3849101.1"/>
    <property type="molecule type" value="Genomic_DNA"/>
</dbReference>
<organism evidence="11 12">
    <name type="scientific">Papaver atlanticum</name>
    <dbReference type="NCBI Taxonomy" id="357466"/>
    <lineage>
        <taxon>Eukaryota</taxon>
        <taxon>Viridiplantae</taxon>
        <taxon>Streptophyta</taxon>
        <taxon>Embryophyta</taxon>
        <taxon>Tracheophyta</taxon>
        <taxon>Spermatophyta</taxon>
        <taxon>Magnoliopsida</taxon>
        <taxon>Ranunculales</taxon>
        <taxon>Papaveraceae</taxon>
        <taxon>Papaveroideae</taxon>
        <taxon>Papaver</taxon>
    </lineage>
</organism>
<feature type="compositionally biased region" description="Polar residues" evidence="9">
    <location>
        <begin position="462"/>
        <end position="482"/>
    </location>
</feature>
<evidence type="ECO:0000259" key="10">
    <source>
        <dbReference type="PROSITE" id="PS50071"/>
    </source>
</evidence>
<dbReference type="Pfam" id="PF05920">
    <property type="entry name" value="Homeobox_KN"/>
    <property type="match status" value="1"/>
</dbReference>
<dbReference type="PANTHER" id="PTHR11850">
    <property type="entry name" value="HOMEOBOX PROTEIN TRANSCRIPTION FACTORS"/>
    <property type="match status" value="1"/>
</dbReference>
<dbReference type="SUPFAM" id="SSF46689">
    <property type="entry name" value="Homeodomain-like"/>
    <property type="match status" value="1"/>
</dbReference>
<keyword evidence="6" id="KW-0804">Transcription</keyword>
<name>A0AAD4X5C7_9MAGN</name>
<dbReference type="SMART" id="SM00389">
    <property type="entry name" value="HOX"/>
    <property type="match status" value="1"/>
</dbReference>
<comment type="similarity">
    <text evidence="2">Belongs to the TALE/BELL homeobox family.</text>
</comment>
<evidence type="ECO:0000256" key="6">
    <source>
        <dbReference type="ARBA" id="ARBA00023163"/>
    </source>
</evidence>
<dbReference type="Proteomes" id="UP001202328">
    <property type="component" value="Unassembled WGS sequence"/>
</dbReference>
<dbReference type="AlphaFoldDB" id="A0AAD4X5C7"/>
<dbReference type="InterPro" id="IPR050224">
    <property type="entry name" value="TALE_homeobox"/>
</dbReference>
<feature type="domain" description="Homeobox" evidence="10">
    <location>
        <begin position="353"/>
        <end position="416"/>
    </location>
</feature>
<dbReference type="GO" id="GO:0003677">
    <property type="term" value="F:DNA binding"/>
    <property type="evidence" value="ECO:0007669"/>
    <property type="project" value="UniProtKB-UniRule"/>
</dbReference>
<evidence type="ECO:0000256" key="2">
    <source>
        <dbReference type="ARBA" id="ARBA00006454"/>
    </source>
</evidence>
<dbReference type="Gene3D" id="1.10.10.60">
    <property type="entry name" value="Homeodomain-like"/>
    <property type="match status" value="1"/>
</dbReference>
<evidence type="ECO:0000256" key="5">
    <source>
        <dbReference type="ARBA" id="ARBA00023155"/>
    </source>
</evidence>
<dbReference type="FunFam" id="1.10.10.60:FF:000117">
    <property type="entry name" value="BEL1-like homeodomain protein 9"/>
    <property type="match status" value="1"/>
</dbReference>
<feature type="compositionally biased region" description="Polar residues" evidence="9">
    <location>
        <begin position="92"/>
        <end position="101"/>
    </location>
</feature>
<evidence type="ECO:0000256" key="7">
    <source>
        <dbReference type="ARBA" id="ARBA00023242"/>
    </source>
</evidence>
<feature type="compositionally biased region" description="Low complexity" evidence="9">
    <location>
        <begin position="112"/>
        <end position="124"/>
    </location>
</feature>
<dbReference type="InterPro" id="IPR006563">
    <property type="entry name" value="POX_dom"/>
</dbReference>
<feature type="region of interest" description="Disordered" evidence="9">
    <location>
        <begin position="92"/>
        <end position="126"/>
    </location>
</feature>
<proteinExistence type="inferred from homology"/>
<keyword evidence="7 8" id="KW-0539">Nucleus</keyword>
<dbReference type="GO" id="GO:0006355">
    <property type="term" value="P:regulation of DNA-templated transcription"/>
    <property type="evidence" value="ECO:0007669"/>
    <property type="project" value="InterPro"/>
</dbReference>
<dbReference type="PROSITE" id="PS50071">
    <property type="entry name" value="HOMEOBOX_2"/>
    <property type="match status" value="1"/>
</dbReference>
<dbReference type="Pfam" id="PF07526">
    <property type="entry name" value="POX"/>
    <property type="match status" value="1"/>
</dbReference>
<evidence type="ECO:0000313" key="11">
    <source>
        <dbReference type="EMBL" id="KAI3849101.1"/>
    </source>
</evidence>
<evidence type="ECO:0000313" key="12">
    <source>
        <dbReference type="Proteomes" id="UP001202328"/>
    </source>
</evidence>
<dbReference type="InterPro" id="IPR008422">
    <property type="entry name" value="KN_HD"/>
</dbReference>
<feature type="region of interest" description="Disordered" evidence="9">
    <location>
        <begin position="198"/>
        <end position="238"/>
    </location>
</feature>
<feature type="DNA-binding region" description="Homeobox" evidence="8">
    <location>
        <begin position="355"/>
        <end position="417"/>
    </location>
</feature>
<dbReference type="GO" id="GO:0005634">
    <property type="term" value="C:nucleus"/>
    <property type="evidence" value="ECO:0007669"/>
    <property type="project" value="UniProtKB-SubCell"/>
</dbReference>
<gene>
    <name evidence="11" type="ORF">MKW98_029026</name>
</gene>
<reference evidence="11" key="1">
    <citation type="submission" date="2022-04" db="EMBL/GenBank/DDBJ databases">
        <title>A functionally conserved STORR gene fusion in Papaver species that diverged 16.8 million years ago.</title>
        <authorList>
            <person name="Catania T."/>
        </authorList>
    </citation>
    <scope>NUCLEOTIDE SEQUENCE</scope>
    <source>
        <strain evidence="11">S-188037</strain>
    </source>
</reference>
<accession>A0AAD4X5C7</accession>
<evidence type="ECO:0000256" key="3">
    <source>
        <dbReference type="ARBA" id="ARBA00023015"/>
    </source>
</evidence>
<keyword evidence="12" id="KW-1185">Reference proteome</keyword>
<keyword evidence="5 8" id="KW-0371">Homeobox</keyword>
<evidence type="ECO:0000256" key="8">
    <source>
        <dbReference type="PROSITE-ProRule" id="PRU00108"/>
    </source>
</evidence>
<comment type="caution">
    <text evidence="11">The sequence shown here is derived from an EMBL/GenBank/DDBJ whole genome shotgun (WGS) entry which is preliminary data.</text>
</comment>
<evidence type="ECO:0000256" key="1">
    <source>
        <dbReference type="ARBA" id="ARBA00004123"/>
    </source>
</evidence>
<evidence type="ECO:0000256" key="9">
    <source>
        <dbReference type="SAM" id="MobiDB-lite"/>
    </source>
</evidence>
<keyword evidence="4 8" id="KW-0238">DNA-binding</keyword>
<comment type="subcellular location">
    <subcellularLocation>
        <location evidence="1 8">Nucleus</location>
    </subcellularLocation>
</comment>
<dbReference type="CDD" id="cd00086">
    <property type="entry name" value="homeodomain"/>
    <property type="match status" value="1"/>
</dbReference>
<keyword evidence="3" id="KW-0805">Transcription regulation</keyword>
<feature type="region of interest" description="Disordered" evidence="9">
    <location>
        <begin position="462"/>
        <end position="483"/>
    </location>
</feature>